<proteinExistence type="predicted"/>
<dbReference type="EC" id="2.7.11.1" evidence="2"/>
<dbReference type="Gene3D" id="3.40.50.300">
    <property type="entry name" value="P-loop containing nucleotide triphosphate hydrolases"/>
    <property type="match status" value="1"/>
</dbReference>
<dbReference type="SMART" id="SM00220">
    <property type="entry name" value="S_TKc"/>
    <property type="match status" value="1"/>
</dbReference>
<reference evidence="2" key="1">
    <citation type="submission" date="2019-11" db="EMBL/GenBank/DDBJ databases">
        <authorList>
            <person name="Feng L."/>
        </authorList>
    </citation>
    <scope>NUCLEOTIDE SEQUENCE</scope>
    <source>
        <strain evidence="2">IbartlettiiLFYP30</strain>
    </source>
</reference>
<gene>
    <name evidence="2" type="primary">spkD</name>
    <name evidence="2" type="ORF">IBLFYP30_01319</name>
</gene>
<dbReference type="RefSeq" id="WP_156530720.1">
    <property type="nucleotide sequence ID" value="NZ_CACRUE010000022.1"/>
</dbReference>
<sequence length="899" mass="105940">MRQALKTGQKIYLSDNNDKYNKIYEYIIKEITGFGASCIVYEAYYNDSLGIKHLVRLKEFYPVHMGINRDEDLNLVIKEDYIQKFEEEGNLFVDAYKKNVMFQMDLDTLNSTGNVQNFLYGNNTMYMVVNYNNGTSYDKIKDETLHDIFQIGLALAKTIKSYHKNGYLHLDIKPENILKLPETNEMVILFDFGSIESIENIHTGKSKNISCSENWAAPEQLQYKLKKICESTDIYSIGAVLFYKIMGRLPCLDDRKVFANWEFDLKDPRFEGVNPKVFRYIKELFKKTLRSMPSKRYKNSDELIEILEELVHLSVPNSIYLKSNFVRNDNVFIGRQREIKLIYNKLENETDAVFLHGFGGIGKSVLAKQYAFLYKDNYDTIVFANYATNLFDLVLNDRELPIANFRRSDDEKDKEYFERKLDKLYDLCDKKTLIIIDNFDVDEDDNLDELINCGCKFIITTRNDFTDYNYHQIEIKEFDDMDNLRDLFYSYNKIDYCKEERDTIDKIIQIVDKHTMTVELIAKQLRITQIAPESLYEKLKSLDGIAGENKEKVKLRKDRKLNNKSIMAHLEIVFDMAKLSKFEKYILMNMSLIANIRIDKTEFMKWCLIDEFEELNLLIDKGWIEFKEGRISLHQIIIDLVYNKLKPTCEKCDKLTQTMTEMATMRIKNNTTKRNQYINLISIFAKRISGKNIELAQFYNNFADLLSSRYKDDCIDYYKKAVDIYSSLDFDKDIYSSNDIKQDLINTNFNMGAAYITLMENNTMRFVDEEEIVKDYLDGIKISFGNCIKLQEDIYGEKSLQVANEYIKIAKVIFYSLGSIYMTLDNEQAIDYFAYFEKCLLNSFEIKREILGIDNQETKDICYELYQYYMANSIDVMMFKDFIQDKKKALYYGELYMGE</sequence>
<dbReference type="PANTHER" id="PTHR24347">
    <property type="entry name" value="SERINE/THREONINE-PROTEIN KINASE"/>
    <property type="match status" value="1"/>
</dbReference>
<dbReference type="Gene3D" id="1.10.510.10">
    <property type="entry name" value="Transferase(Phosphotransferase) domain 1"/>
    <property type="match status" value="1"/>
</dbReference>
<dbReference type="SUPFAM" id="SSF56112">
    <property type="entry name" value="Protein kinase-like (PK-like)"/>
    <property type="match status" value="1"/>
</dbReference>
<dbReference type="InterPro" id="IPR000719">
    <property type="entry name" value="Prot_kinase_dom"/>
</dbReference>
<dbReference type="InterPro" id="IPR002182">
    <property type="entry name" value="NB-ARC"/>
</dbReference>
<dbReference type="GO" id="GO:0005524">
    <property type="term" value="F:ATP binding"/>
    <property type="evidence" value="ECO:0007669"/>
    <property type="project" value="InterPro"/>
</dbReference>
<organism evidence="2">
    <name type="scientific">Intestinibacter bartlettii</name>
    <dbReference type="NCBI Taxonomy" id="261299"/>
    <lineage>
        <taxon>Bacteria</taxon>
        <taxon>Bacillati</taxon>
        <taxon>Bacillota</taxon>
        <taxon>Clostridia</taxon>
        <taxon>Peptostreptococcales</taxon>
        <taxon>Peptostreptococcaceae</taxon>
        <taxon>Intestinibacter</taxon>
    </lineage>
</organism>
<feature type="domain" description="Protein kinase" evidence="1">
    <location>
        <begin position="26"/>
        <end position="315"/>
    </location>
</feature>
<evidence type="ECO:0000259" key="1">
    <source>
        <dbReference type="PROSITE" id="PS50011"/>
    </source>
</evidence>
<keyword evidence="2" id="KW-0808">Transferase</keyword>
<dbReference type="PROSITE" id="PS50011">
    <property type="entry name" value="PROTEIN_KINASE_DOM"/>
    <property type="match status" value="1"/>
</dbReference>
<dbReference type="Pfam" id="PF00931">
    <property type="entry name" value="NB-ARC"/>
    <property type="match status" value="1"/>
</dbReference>
<accession>A0A6N3AW88</accession>
<keyword evidence="2" id="KW-0418">Kinase</keyword>
<protein>
    <submittedName>
        <fullName evidence="2">Serine/threonine-protein kinase D</fullName>
        <ecNumber evidence="2">2.7.11.1</ecNumber>
    </submittedName>
</protein>
<dbReference type="InterPro" id="IPR027417">
    <property type="entry name" value="P-loop_NTPase"/>
</dbReference>
<evidence type="ECO:0000313" key="2">
    <source>
        <dbReference type="EMBL" id="VYT91852.1"/>
    </source>
</evidence>
<name>A0A6N3AW88_9FIRM</name>
<dbReference type="Pfam" id="PF00069">
    <property type="entry name" value="Pkinase"/>
    <property type="match status" value="1"/>
</dbReference>
<dbReference type="AlphaFoldDB" id="A0A6N3AW88"/>
<dbReference type="GO" id="GO:0004674">
    <property type="term" value="F:protein serine/threonine kinase activity"/>
    <property type="evidence" value="ECO:0007669"/>
    <property type="project" value="UniProtKB-EC"/>
</dbReference>
<dbReference type="EMBL" id="CACRUE010000022">
    <property type="protein sequence ID" value="VYT91852.1"/>
    <property type="molecule type" value="Genomic_DNA"/>
</dbReference>
<dbReference type="GO" id="GO:0043531">
    <property type="term" value="F:ADP binding"/>
    <property type="evidence" value="ECO:0007669"/>
    <property type="project" value="InterPro"/>
</dbReference>
<dbReference type="InterPro" id="IPR011009">
    <property type="entry name" value="Kinase-like_dom_sf"/>
</dbReference>
<dbReference type="SUPFAM" id="SSF52540">
    <property type="entry name" value="P-loop containing nucleoside triphosphate hydrolases"/>
    <property type="match status" value="1"/>
</dbReference>